<comment type="caution">
    <text evidence="2">The sequence shown here is derived from an EMBL/GenBank/DDBJ whole genome shotgun (WGS) entry which is preliminary data.</text>
</comment>
<dbReference type="RefSeq" id="WP_183989850.1">
    <property type="nucleotide sequence ID" value="NZ_BMHW01000001.1"/>
</dbReference>
<dbReference type="Proteomes" id="UP000547879">
    <property type="component" value="Unassembled WGS sequence"/>
</dbReference>
<dbReference type="EMBL" id="JACHEG010000001">
    <property type="protein sequence ID" value="MBB6161067.1"/>
    <property type="molecule type" value="Genomic_DNA"/>
</dbReference>
<proteinExistence type="predicted"/>
<dbReference type="Pfam" id="PF12728">
    <property type="entry name" value="HTH_17"/>
    <property type="match status" value="1"/>
</dbReference>
<dbReference type="AlphaFoldDB" id="A0A7X0CYA2"/>
<protein>
    <submittedName>
        <fullName evidence="2">Putative DNA-binding transcriptional regulator AlpA</fullName>
    </submittedName>
</protein>
<dbReference type="InterPro" id="IPR009061">
    <property type="entry name" value="DNA-bd_dom_put_sf"/>
</dbReference>
<keyword evidence="3" id="KW-1185">Reference proteome</keyword>
<evidence type="ECO:0000313" key="2">
    <source>
        <dbReference type="EMBL" id="MBB6161067.1"/>
    </source>
</evidence>
<evidence type="ECO:0000259" key="1">
    <source>
        <dbReference type="Pfam" id="PF12728"/>
    </source>
</evidence>
<reference evidence="2 3" key="1">
    <citation type="submission" date="2020-08" db="EMBL/GenBank/DDBJ databases">
        <title>Genomic Encyclopedia of Type Strains, Phase IV (KMG-IV): sequencing the most valuable type-strain genomes for metagenomic binning, comparative biology and taxonomic classification.</title>
        <authorList>
            <person name="Goeker M."/>
        </authorList>
    </citation>
    <scope>NUCLEOTIDE SEQUENCE [LARGE SCALE GENOMIC DNA]</scope>
    <source>
        <strain evidence="2 3">DSM 100734</strain>
    </source>
</reference>
<dbReference type="SUPFAM" id="SSF46955">
    <property type="entry name" value="Putative DNA-binding domain"/>
    <property type="match status" value="1"/>
</dbReference>
<dbReference type="InterPro" id="IPR041657">
    <property type="entry name" value="HTH_17"/>
</dbReference>
<gene>
    <name evidence="2" type="ORF">HNQ72_000864</name>
</gene>
<keyword evidence="2" id="KW-0238">DNA-binding</keyword>
<name>A0A7X0CYA2_9HYPH</name>
<organism evidence="2 3">
    <name type="scientific">Rhizobium wenxiniae</name>
    <dbReference type="NCBI Taxonomy" id="1737357"/>
    <lineage>
        <taxon>Bacteria</taxon>
        <taxon>Pseudomonadati</taxon>
        <taxon>Pseudomonadota</taxon>
        <taxon>Alphaproteobacteria</taxon>
        <taxon>Hyphomicrobiales</taxon>
        <taxon>Rhizobiaceae</taxon>
        <taxon>Rhizobium/Agrobacterium group</taxon>
        <taxon>Rhizobium</taxon>
    </lineage>
</organism>
<dbReference type="GO" id="GO:0003677">
    <property type="term" value="F:DNA binding"/>
    <property type="evidence" value="ECO:0007669"/>
    <property type="project" value="UniProtKB-KW"/>
</dbReference>
<accession>A0A7X0CYA2</accession>
<dbReference type="Gene3D" id="1.10.238.160">
    <property type="match status" value="1"/>
</dbReference>
<sequence>MSTQLLTLKDVQKRIPAGRTTFTRWIKSGEFPPPTIIGASLFWPEDQIEIYLTSRRSDWTPSKAAEASMTGIN</sequence>
<feature type="domain" description="Helix-turn-helix" evidence="1">
    <location>
        <begin position="5"/>
        <end position="56"/>
    </location>
</feature>
<evidence type="ECO:0000313" key="3">
    <source>
        <dbReference type="Proteomes" id="UP000547879"/>
    </source>
</evidence>